<feature type="domain" description="Aminoglycoside phosphotransferase" evidence="1">
    <location>
        <begin position="50"/>
        <end position="313"/>
    </location>
</feature>
<dbReference type="EMBL" id="KZ824771">
    <property type="protein sequence ID" value="RAH86969.1"/>
    <property type="molecule type" value="Genomic_DNA"/>
</dbReference>
<dbReference type="RefSeq" id="XP_025532863.1">
    <property type="nucleotide sequence ID" value="XM_025670999.1"/>
</dbReference>
<proteinExistence type="predicted"/>
<dbReference type="PANTHER" id="PTHR21310">
    <property type="entry name" value="AMINOGLYCOSIDE PHOSPHOTRANSFERASE-RELATED-RELATED"/>
    <property type="match status" value="1"/>
</dbReference>
<dbReference type="Pfam" id="PF01636">
    <property type="entry name" value="APH"/>
    <property type="match status" value="1"/>
</dbReference>
<sequence>MGIARSEVVSDSWVAELFQQDTLRAIGDFMIKHRRGVPTELCQPRAGTFNVSFRMKFEDGGSALIRFPKPGTTMFPEEKVRNEVATMRYIQENTSIPVPFILHWGTRKESPLGIGPFILMEYIDHTMDLGEALNTPTLGVEDRPILDPAVDLDKLEMLYGQLADILLQLSRLSLSPIGSLMQVDDFTWEPKHRPLSIGMNELVRLGTLPRSKLPTTTFETGSDYFQALADLHCEHLYHQRNDAVDSADDCRRRFVARRLFSRVASEGRLASSRNDHGPFKLWCDDLRPSNILLNEHLQIVGVIDWEFTYAAPVQFSHAPPWWLLLEQPEYWPDGLEAWEKSYEYRLQTFLKVLTEREETAMQRGRLNPEQRLSGPMRHSWENGDFWVTYAARKSFAFDMVFWKKLDPRFFGSCAIAVQDRWKERLGLLSEEETRCMEQIVSRKVEQMKTRELAWEPEEMP</sequence>
<keyword evidence="3" id="KW-1185">Reference proteome</keyword>
<dbReference type="Proteomes" id="UP000249497">
    <property type="component" value="Unassembled WGS sequence"/>
</dbReference>
<dbReference type="AlphaFoldDB" id="A0A8T8XHU3"/>
<evidence type="ECO:0000313" key="3">
    <source>
        <dbReference type="Proteomes" id="UP000249497"/>
    </source>
</evidence>
<reference evidence="2 3" key="1">
    <citation type="submission" date="2018-02" db="EMBL/GenBank/DDBJ databases">
        <title>The genomes of Aspergillus section Nigri reveals drivers in fungal speciation.</title>
        <authorList>
            <consortium name="DOE Joint Genome Institute"/>
            <person name="Vesth T.C."/>
            <person name="Nybo J."/>
            <person name="Theobald S."/>
            <person name="Brandl J."/>
            <person name="Frisvad J.C."/>
            <person name="Nielsen K.F."/>
            <person name="Lyhne E.K."/>
            <person name="Kogle M.E."/>
            <person name="Kuo A."/>
            <person name="Riley R."/>
            <person name="Clum A."/>
            <person name="Nolan M."/>
            <person name="Lipzen A."/>
            <person name="Salamov A."/>
            <person name="Henrissat B."/>
            <person name="Wiebenga A."/>
            <person name="De vries R.P."/>
            <person name="Grigoriev I.V."/>
            <person name="Mortensen U.H."/>
            <person name="Andersen M.R."/>
            <person name="Baker S.E."/>
        </authorList>
    </citation>
    <scope>NUCLEOTIDE SEQUENCE [LARGE SCALE GENOMIC DNA]</scope>
    <source>
        <strain evidence="2 3">CBS 114.51</strain>
    </source>
</reference>
<dbReference type="SUPFAM" id="SSF56112">
    <property type="entry name" value="Protein kinase-like (PK-like)"/>
    <property type="match status" value="1"/>
</dbReference>
<name>A0A8T8XHU3_ASPJA</name>
<evidence type="ECO:0000259" key="1">
    <source>
        <dbReference type="Pfam" id="PF01636"/>
    </source>
</evidence>
<accession>A0A8T8XHU3</accession>
<protein>
    <submittedName>
        <fullName evidence="2">Phosphotransferase family protein</fullName>
    </submittedName>
</protein>
<dbReference type="OrthoDB" id="5412996at2759"/>
<dbReference type="Gene3D" id="3.30.200.20">
    <property type="entry name" value="Phosphorylase Kinase, domain 1"/>
    <property type="match status" value="1"/>
</dbReference>
<dbReference type="InterPro" id="IPR051678">
    <property type="entry name" value="AGP_Transferase"/>
</dbReference>
<dbReference type="InterPro" id="IPR011009">
    <property type="entry name" value="Kinase-like_dom_sf"/>
</dbReference>
<dbReference type="InterPro" id="IPR002575">
    <property type="entry name" value="Aminoglycoside_PTrfase"/>
</dbReference>
<evidence type="ECO:0000313" key="2">
    <source>
        <dbReference type="EMBL" id="RAH86969.1"/>
    </source>
</evidence>
<organism evidence="2 3">
    <name type="scientific">Aspergillus japonicus CBS 114.51</name>
    <dbReference type="NCBI Taxonomy" id="1448312"/>
    <lineage>
        <taxon>Eukaryota</taxon>
        <taxon>Fungi</taxon>
        <taxon>Dikarya</taxon>
        <taxon>Ascomycota</taxon>
        <taxon>Pezizomycotina</taxon>
        <taxon>Eurotiomycetes</taxon>
        <taxon>Eurotiomycetidae</taxon>
        <taxon>Eurotiales</taxon>
        <taxon>Aspergillaceae</taxon>
        <taxon>Aspergillus</taxon>
        <taxon>Aspergillus subgen. Circumdati</taxon>
    </lineage>
</organism>
<dbReference type="PANTHER" id="PTHR21310:SF37">
    <property type="entry name" value="AMINOGLYCOSIDE PHOSPHOTRANSFERASE DOMAIN-CONTAINING PROTEIN"/>
    <property type="match status" value="1"/>
</dbReference>
<gene>
    <name evidence="2" type="ORF">BO86DRAFT_384950</name>
</gene>
<dbReference type="GeneID" id="37174691"/>